<evidence type="ECO:0000313" key="1">
    <source>
        <dbReference type="EMBL" id="VDI19948.1"/>
    </source>
</evidence>
<dbReference type="PANTHER" id="PTHR14187:SF5">
    <property type="entry name" value="HEAT SHOCK 70 KDA PROTEIN 12A"/>
    <property type="match status" value="1"/>
</dbReference>
<dbReference type="CDD" id="cd10229">
    <property type="entry name" value="ASKHA_NBD_HSP70_HSPA12"/>
    <property type="match status" value="1"/>
</dbReference>
<dbReference type="AlphaFoldDB" id="A0A8B6DKE8"/>
<dbReference type="SUPFAM" id="SSF53067">
    <property type="entry name" value="Actin-like ATPase domain"/>
    <property type="match status" value="2"/>
</dbReference>
<reference evidence="1" key="1">
    <citation type="submission" date="2018-11" db="EMBL/GenBank/DDBJ databases">
        <authorList>
            <person name="Alioto T."/>
            <person name="Alioto T."/>
        </authorList>
    </citation>
    <scope>NUCLEOTIDE SEQUENCE</scope>
</reference>
<accession>A0A8B6DKE8</accession>
<sequence length="447" mass="50243">MQNIQSKDILVAAIDIETVFSAYAFSFHNDFEKDPMNIISNTWTSVSRPGMSIQVPTVVLLDKSKKFLAFGYDAEEQYLELAIDEEHHDYYYFCGFNMLRHEIKQLTLQTMIKDDSGKQMPALEIISLVIKNLKCHLLKFLKPQDTGLVNDDIHWVVTVPAIWTESGKQFMREAAEKAGVSSEQLSVCLKPEAATLLCQHLLSDKLKDGDVIFNACKSSEKGAKCMVLDLGDEIDEITCLQKDADGSLLQLEKPSGGPSVGFSVNEAFNQFLIKIVGGPVFRKFQTEHKFGAKELLIDFKAKTMIFTKESVERITIKFPVSLLESFEKDTEEEIRDVIKQMAYEGKVTWVGNKLRMDANIFRALFNEAKTHLIELVESLLTKSHLKDVSTILMVGSFSQSPIMQSAVKDAFPGMTVFAPPEPYLAVLKGAVIYGQRTIAQLQNEKID</sequence>
<proteinExistence type="predicted"/>
<organism evidence="1 2">
    <name type="scientific">Mytilus galloprovincialis</name>
    <name type="common">Mediterranean mussel</name>
    <dbReference type="NCBI Taxonomy" id="29158"/>
    <lineage>
        <taxon>Eukaryota</taxon>
        <taxon>Metazoa</taxon>
        <taxon>Spiralia</taxon>
        <taxon>Lophotrochozoa</taxon>
        <taxon>Mollusca</taxon>
        <taxon>Bivalvia</taxon>
        <taxon>Autobranchia</taxon>
        <taxon>Pteriomorphia</taxon>
        <taxon>Mytilida</taxon>
        <taxon>Mytiloidea</taxon>
        <taxon>Mytilidae</taxon>
        <taxon>Mytilinae</taxon>
        <taxon>Mytilus</taxon>
    </lineage>
</organism>
<comment type="caution">
    <text evidence="1">The sequence shown here is derived from an EMBL/GenBank/DDBJ whole genome shotgun (WGS) entry which is preliminary data.</text>
</comment>
<name>A0A8B6DKE8_MYTGA</name>
<dbReference type="EMBL" id="UYJE01003514">
    <property type="protein sequence ID" value="VDI19948.1"/>
    <property type="molecule type" value="Genomic_DNA"/>
</dbReference>
<keyword evidence="2" id="KW-1185">Reference proteome</keyword>
<evidence type="ECO:0000313" key="2">
    <source>
        <dbReference type="Proteomes" id="UP000596742"/>
    </source>
</evidence>
<gene>
    <name evidence="1" type="ORF">MGAL_10B036091</name>
</gene>
<dbReference type="Proteomes" id="UP000596742">
    <property type="component" value="Unassembled WGS sequence"/>
</dbReference>
<protein>
    <submittedName>
        <fullName evidence="1">Uncharacterized protein</fullName>
    </submittedName>
</protein>
<dbReference type="Gene3D" id="3.30.420.40">
    <property type="match status" value="1"/>
</dbReference>
<dbReference type="OrthoDB" id="6127299at2759"/>
<dbReference type="InterPro" id="IPR043129">
    <property type="entry name" value="ATPase_NBD"/>
</dbReference>
<dbReference type="PANTHER" id="PTHR14187">
    <property type="entry name" value="ALPHA KINASE/ELONGATION FACTOR 2 KINASE"/>
    <property type="match status" value="1"/>
</dbReference>